<evidence type="ECO:0000256" key="1">
    <source>
        <dbReference type="ARBA" id="ARBA00023002"/>
    </source>
</evidence>
<dbReference type="InterPro" id="IPR036250">
    <property type="entry name" value="AcylCo_DH-like_C"/>
</dbReference>
<dbReference type="Gene3D" id="1.20.140.10">
    <property type="entry name" value="Butyryl-CoA Dehydrogenase, subunit A, domain 3"/>
    <property type="match status" value="1"/>
</dbReference>
<dbReference type="SUPFAM" id="SSF47203">
    <property type="entry name" value="Acyl-CoA dehydrogenase C-terminal domain-like"/>
    <property type="match status" value="1"/>
</dbReference>
<dbReference type="SUPFAM" id="SSF56645">
    <property type="entry name" value="Acyl-CoA dehydrogenase NM domain-like"/>
    <property type="match status" value="1"/>
</dbReference>
<evidence type="ECO:0000313" key="4">
    <source>
        <dbReference type="EMBL" id="KAA9135430.1"/>
    </source>
</evidence>
<feature type="domain" description="Acyl-CoA dehydrogenase C-terminal" evidence="3">
    <location>
        <begin position="252"/>
        <end position="387"/>
    </location>
</feature>
<dbReference type="InterPro" id="IPR013107">
    <property type="entry name" value="Acyl-CoA_DH_C"/>
</dbReference>
<feature type="compositionally biased region" description="Polar residues" evidence="2">
    <location>
        <begin position="1"/>
        <end position="13"/>
    </location>
</feature>
<proteinExistence type="predicted"/>
<dbReference type="GO" id="GO:0050660">
    <property type="term" value="F:flavin adenine dinucleotide binding"/>
    <property type="evidence" value="ECO:0007669"/>
    <property type="project" value="InterPro"/>
</dbReference>
<dbReference type="InterPro" id="IPR046373">
    <property type="entry name" value="Acyl-CoA_Oxase/DH_mid-dom_sf"/>
</dbReference>
<dbReference type="RefSeq" id="WP_150891970.1">
    <property type="nucleotide sequence ID" value="NZ_VYUY01000005.1"/>
</dbReference>
<dbReference type="Proteomes" id="UP000326838">
    <property type="component" value="Unassembled WGS sequence"/>
</dbReference>
<accession>A0A5N0TK33</accession>
<organism evidence="4 5">
    <name type="scientific">Microbacterium caowuchunii</name>
    <dbReference type="NCBI Taxonomy" id="2614638"/>
    <lineage>
        <taxon>Bacteria</taxon>
        <taxon>Bacillati</taxon>
        <taxon>Actinomycetota</taxon>
        <taxon>Actinomycetes</taxon>
        <taxon>Micrococcales</taxon>
        <taxon>Microbacteriaceae</taxon>
        <taxon>Microbacterium</taxon>
    </lineage>
</organism>
<dbReference type="Gene3D" id="1.10.540.10">
    <property type="entry name" value="Acyl-CoA dehydrogenase/oxidase, N-terminal domain"/>
    <property type="match status" value="1"/>
</dbReference>
<evidence type="ECO:0000313" key="5">
    <source>
        <dbReference type="Proteomes" id="UP000326838"/>
    </source>
</evidence>
<evidence type="ECO:0000256" key="2">
    <source>
        <dbReference type="SAM" id="MobiDB-lite"/>
    </source>
</evidence>
<dbReference type="EMBL" id="VYUY01000005">
    <property type="protein sequence ID" value="KAA9135430.1"/>
    <property type="molecule type" value="Genomic_DNA"/>
</dbReference>
<gene>
    <name evidence="4" type="ORF">F6B40_02595</name>
</gene>
<comment type="caution">
    <text evidence="4">The sequence shown here is derived from an EMBL/GenBank/DDBJ whole genome shotgun (WGS) entry which is preliminary data.</text>
</comment>
<reference evidence="5" key="1">
    <citation type="submission" date="2019-09" db="EMBL/GenBank/DDBJ databases">
        <title>Mumia zhuanghuii sp. nov. isolated from the intestinal contents of plateau pika (Ochotona curzoniae) in the Qinghai-Tibet plateau of China.</title>
        <authorList>
            <person name="Tian Z."/>
        </authorList>
    </citation>
    <scope>NUCLEOTIDE SEQUENCE [LARGE SCALE GENOMIC DNA]</scope>
    <source>
        <strain evidence="5">L-033</strain>
    </source>
</reference>
<evidence type="ECO:0000259" key="3">
    <source>
        <dbReference type="Pfam" id="PF08028"/>
    </source>
</evidence>
<feature type="region of interest" description="Disordered" evidence="2">
    <location>
        <begin position="1"/>
        <end position="25"/>
    </location>
</feature>
<dbReference type="InterPro" id="IPR037069">
    <property type="entry name" value="AcylCoA_DH/ox_N_sf"/>
</dbReference>
<dbReference type="Pfam" id="PF08028">
    <property type="entry name" value="Acyl-CoA_dh_2"/>
    <property type="match status" value="1"/>
</dbReference>
<dbReference type="PIRSF" id="PIRSF016578">
    <property type="entry name" value="HsaA"/>
    <property type="match status" value="1"/>
</dbReference>
<dbReference type="PANTHER" id="PTHR43884">
    <property type="entry name" value="ACYL-COA DEHYDROGENASE"/>
    <property type="match status" value="1"/>
</dbReference>
<name>A0A5N0TK33_9MICO</name>
<dbReference type="GO" id="GO:0008470">
    <property type="term" value="F:3-methylbutanoyl-CoA dehydrogenase activity"/>
    <property type="evidence" value="ECO:0007669"/>
    <property type="project" value="TreeGrafter"/>
</dbReference>
<keyword evidence="1" id="KW-0560">Oxidoreductase</keyword>
<dbReference type="InterPro" id="IPR009100">
    <property type="entry name" value="AcylCoA_DH/oxidase_NM_dom_sf"/>
</dbReference>
<dbReference type="AlphaFoldDB" id="A0A5N0TK33"/>
<keyword evidence="5" id="KW-1185">Reference proteome</keyword>
<sequence length="412" mass="44696">MTIVDTPTPTPTARTHWGGSADRQETDRWDAVAERVAAVLGEDALARDRANAQPFAEAELLKASGLTTLLDPAEWGGGGAHWESALRAVRILSRTDASIAQLLGYHYINSANIALVAPHGERERWHRESIAGRWIWGDSVNPVDPNLTLTADGDGYRLNGFKRYSTGSGVGEALLVNAVVESGPEHGRFAFLVLPFGHPGVELVDDWDNLGQRLSASNTVTYRDVRVEARNLLGFGTDEPVQSLITPGIQLVFGNLYLGIAQGALAQARALTNARPNAWFLSTADTYREDPFVQRLYGELVSRVAAVEALADRVNRRFDEVIGVPGGVDAQARAALEIEVARLKVVSSDTAVDVTTRVFEATGTSSTATRVGLDLHWRNVRTHSLHDPVDYKKLEVGANFLTGAVQPISLYT</sequence>
<protein>
    <submittedName>
        <fullName evidence="4">Acyl-CoA dehydrogenase</fullName>
    </submittedName>
</protein>
<dbReference type="Gene3D" id="2.40.110.10">
    <property type="entry name" value="Butyryl-CoA Dehydrogenase, subunit A, domain 2"/>
    <property type="match status" value="1"/>
</dbReference>
<dbReference type="GO" id="GO:0006552">
    <property type="term" value="P:L-leucine catabolic process"/>
    <property type="evidence" value="ECO:0007669"/>
    <property type="project" value="TreeGrafter"/>
</dbReference>
<dbReference type="PANTHER" id="PTHR43884:SF12">
    <property type="entry name" value="ISOVALERYL-COA DEHYDROGENASE, MITOCHONDRIAL-RELATED"/>
    <property type="match status" value="1"/>
</dbReference>